<reference evidence="1" key="2">
    <citation type="journal article" date="2015" name="Fish Shellfish Immunol.">
        <title>Early steps in the European eel (Anguilla anguilla)-Vibrio vulnificus interaction in the gills: Role of the RtxA13 toxin.</title>
        <authorList>
            <person name="Callol A."/>
            <person name="Pajuelo D."/>
            <person name="Ebbesson L."/>
            <person name="Teles M."/>
            <person name="MacKenzie S."/>
            <person name="Amaro C."/>
        </authorList>
    </citation>
    <scope>NUCLEOTIDE SEQUENCE</scope>
</reference>
<organism evidence="1">
    <name type="scientific">Anguilla anguilla</name>
    <name type="common">European freshwater eel</name>
    <name type="synonym">Muraena anguilla</name>
    <dbReference type="NCBI Taxonomy" id="7936"/>
    <lineage>
        <taxon>Eukaryota</taxon>
        <taxon>Metazoa</taxon>
        <taxon>Chordata</taxon>
        <taxon>Craniata</taxon>
        <taxon>Vertebrata</taxon>
        <taxon>Euteleostomi</taxon>
        <taxon>Actinopterygii</taxon>
        <taxon>Neopterygii</taxon>
        <taxon>Teleostei</taxon>
        <taxon>Anguilliformes</taxon>
        <taxon>Anguillidae</taxon>
        <taxon>Anguilla</taxon>
    </lineage>
</organism>
<reference evidence="1" key="1">
    <citation type="submission" date="2014-11" db="EMBL/GenBank/DDBJ databases">
        <authorList>
            <person name="Amaro Gonzalez C."/>
        </authorList>
    </citation>
    <scope>NUCLEOTIDE SEQUENCE</scope>
</reference>
<evidence type="ECO:0000313" key="1">
    <source>
        <dbReference type="EMBL" id="JAH58562.1"/>
    </source>
</evidence>
<sequence>MEWRFDCSPNYETVTASDARTLAVSLARG</sequence>
<name>A0A0E9TYK9_ANGAN</name>
<dbReference type="AlphaFoldDB" id="A0A0E9TYK9"/>
<protein>
    <submittedName>
        <fullName evidence="1">Uncharacterized protein</fullName>
    </submittedName>
</protein>
<accession>A0A0E9TYK9</accession>
<proteinExistence type="predicted"/>
<dbReference type="EMBL" id="GBXM01050015">
    <property type="protein sequence ID" value="JAH58562.1"/>
    <property type="molecule type" value="Transcribed_RNA"/>
</dbReference>